<feature type="disulfide bond" evidence="7">
    <location>
        <begin position="1187"/>
        <end position="1269"/>
    </location>
</feature>
<dbReference type="InterPro" id="IPR033490">
    <property type="entry name" value="LRP130"/>
</dbReference>
<protein>
    <recommendedName>
        <fullName evidence="2">lysozyme</fullName>
        <ecNumber evidence="2">3.2.1.17</ecNumber>
    </recommendedName>
</protein>
<keyword evidence="6" id="KW-0326">Glycosidase</keyword>
<dbReference type="EC" id="3.2.1.17" evidence="2"/>
<keyword evidence="4" id="KW-0081">Bacteriolytic enzyme</keyword>
<keyword evidence="7" id="KW-1015">Disulfide bond</keyword>
<evidence type="ECO:0000256" key="3">
    <source>
        <dbReference type="ARBA" id="ARBA00022529"/>
    </source>
</evidence>
<dbReference type="InterPro" id="IPR008597">
    <property type="entry name" value="Invert_lysozyme"/>
</dbReference>
<keyword evidence="5" id="KW-0378">Hydrolase</keyword>
<dbReference type="GO" id="GO:0005739">
    <property type="term" value="C:mitochondrion"/>
    <property type="evidence" value="ECO:0007669"/>
    <property type="project" value="TreeGrafter"/>
</dbReference>
<feature type="disulfide bond" evidence="7">
    <location>
        <begin position="1192"/>
        <end position="1198"/>
    </location>
</feature>
<dbReference type="Pfam" id="PF05497">
    <property type="entry name" value="Destabilase"/>
    <property type="match status" value="1"/>
</dbReference>
<dbReference type="PANTHER" id="PTHR46669:SF1">
    <property type="entry name" value="LEUCINE-RICH PPR MOTIF-CONTAINING PROTEIN, MITOCHONDRIAL"/>
    <property type="match status" value="1"/>
</dbReference>
<comment type="caution">
    <text evidence="8">The sequence shown here is derived from an EMBL/GenBank/DDBJ whole genome shotgun (WGS) entry which is preliminary data.</text>
</comment>
<dbReference type="EMBL" id="VIIS01001411">
    <property type="protein sequence ID" value="KAF0298747.1"/>
    <property type="molecule type" value="Genomic_DNA"/>
</dbReference>
<evidence type="ECO:0000256" key="6">
    <source>
        <dbReference type="ARBA" id="ARBA00023295"/>
    </source>
</evidence>
<dbReference type="OrthoDB" id="767661at2759"/>
<dbReference type="SUPFAM" id="SSF53098">
    <property type="entry name" value="Ribonuclease H-like"/>
    <property type="match status" value="1"/>
</dbReference>
<dbReference type="Gene3D" id="3.30.420.10">
    <property type="entry name" value="Ribonuclease H-like superfamily/Ribonuclease H"/>
    <property type="match status" value="1"/>
</dbReference>
<dbReference type="Gene3D" id="1.10.530.10">
    <property type="match status" value="1"/>
</dbReference>
<dbReference type="PANTHER" id="PTHR46669">
    <property type="entry name" value="LEUCINE-RICH PPR MOTIF-CONTAINING PROTEIN, MITOCHONDRIAL"/>
    <property type="match status" value="1"/>
</dbReference>
<dbReference type="SUPFAM" id="SSF48452">
    <property type="entry name" value="TPR-like"/>
    <property type="match status" value="1"/>
</dbReference>
<evidence type="ECO:0000256" key="1">
    <source>
        <dbReference type="ARBA" id="ARBA00000632"/>
    </source>
</evidence>
<keyword evidence="9" id="KW-1185">Reference proteome</keyword>
<reference evidence="8 9" key="1">
    <citation type="submission" date="2019-07" db="EMBL/GenBank/DDBJ databases">
        <title>Draft genome assembly of a fouling barnacle, Amphibalanus amphitrite (Darwin, 1854): The first reference genome for Thecostraca.</title>
        <authorList>
            <person name="Kim W."/>
        </authorList>
    </citation>
    <scope>NUCLEOTIDE SEQUENCE [LARGE SCALE GENOMIC DNA]</scope>
    <source>
        <strain evidence="8">SNU_AA5</strain>
        <tissue evidence="8">Soma without cirri and trophi</tissue>
    </source>
</reference>
<dbReference type="GO" id="GO:0005634">
    <property type="term" value="C:nucleus"/>
    <property type="evidence" value="ECO:0007669"/>
    <property type="project" value="TreeGrafter"/>
</dbReference>
<evidence type="ECO:0000256" key="2">
    <source>
        <dbReference type="ARBA" id="ARBA00012732"/>
    </source>
</evidence>
<evidence type="ECO:0000256" key="7">
    <source>
        <dbReference type="PIRSR" id="PIRSR608597-3"/>
    </source>
</evidence>
<sequence length="1451" mass="158830">MVVELRGADPPRRKRKTRWAHHKADWVEFGKSCEAALSVPAPPQATVQLLATRFTAAVQDAAKEFIPRGARRDAKPWALHPDLQLAIQERRAARDNVKSGDPQSRTRWIEAKRRANQVEKRVTREQFRDFVTTELNRPTSVGRVSRLLKKWEGAVDDDHREGEAMRIGDRLLVTAEEKANAFAAQYAHVSRQVGFRAKRSAEDSIGRLVQNVQDGWQRPKYDRRAERPDGSTAQKYLLTAYDFSRAYDVVDHKLLKLRLLELGLPLCLVRWVWSWLRDRRVRVEVQGALSKERIFRAGLPQGSVLTAEASAPSRLSSVRGWRTLGRQMLAEVEVTAPIEPVLPPRIPPWERGGNVTFCLDVGPLRTGATEGEKIRAATRHLAALPQRATWLWTDGSVEGGVKDGGSGAVVIWSDGEEEDLKTPAGRHCSSYRAEMLALASGLEHLLDNPRDRDIPIVICTDSAAPSAEAELLWLQLYRDAALPPPAPLADAVASRAEPESVGHLVRCLCAAGRLADTAPLLERLRAAGHQPPLDALHAVIVAHAADGDLDTARDMAQALLPAASEDDSDHQLLLMRVYIAARRPGPLAALLSRWYQQRGQLTLGQGVSLLGQLLSSGQLEQLQQVVPLVPWPRWGHHWGGCVRLQRRLVRLGQHRPALLLLTTALSYGGSERELARLARALLTEMAVTDQPVSAIGEVCAALHDGPLLPTAWFTAAEVLYRVGRWKAALEVLLAARRAGLPLREHLFWPALLQQAREGSVEGVRDTLSEMVSAGAPPGLETLREYALPVYERDAWPPPERVVQHLKEAGLTAAAAADALVARLLASGHWHKAAAACERYASSVSVAVLIPAILYSSQQPAGPVVPADACARLLRCALDRRAAHEDPVGAVFVELSQTAARSPRQANLLRQLVQAAGPAGLRMSPAAAELACERLPSAELADLQSALQRLADAAVSSQPWENTDAGAGLPQDASVDDLEDHLVELTKKGGNTRGILRKLILMHCRKHNLERAVALEEELSRVSEPGADGEPLTPGVLSALLAVHVHHGRLEGALDYQRRLERSPGAGRFLDQFKRLDLAALLVRRGHSDDAVSLLERLEPEDDRSRLSMGCWRLLAAAADWGDPELTGQLLRLLETRGVVAPTAHHWGQMVRAHLVRASVDAAMEPYRAVLAVLAVLPAAAVDVTPECIGCICVATSGCNLSPGLNASGALGPFGITLPYFEDAGIGDEPDFSDETHESCAGDPFCAALTIRKYMERNARDCDGDDRLTCADFARIHRGDVAGAVEQFCRCARDHRLAAYSHGLMVEVARLENSDRRHQLLDDVAQQLAKLHGADAAQYELALALAEAGHVVQARRVMQTLGRSAHFSGDRLKRHCSRLARAGDSDALVTLLQAVPHKEARQAVYWALLNAYERTEDLASVEDVLSRLQEDELLTGKIVAHARRLAERLRSR</sequence>
<dbReference type="InterPro" id="IPR011990">
    <property type="entry name" value="TPR-like_helical_dom_sf"/>
</dbReference>
<name>A0A6A4VRB6_AMPAM</name>
<evidence type="ECO:0000256" key="5">
    <source>
        <dbReference type="ARBA" id="ARBA00022801"/>
    </source>
</evidence>
<dbReference type="GO" id="GO:0003730">
    <property type="term" value="F:mRNA 3'-UTR binding"/>
    <property type="evidence" value="ECO:0007669"/>
    <property type="project" value="TreeGrafter"/>
</dbReference>
<dbReference type="Proteomes" id="UP000440578">
    <property type="component" value="Unassembled WGS sequence"/>
</dbReference>
<dbReference type="GO" id="GO:0070129">
    <property type="term" value="P:regulation of mitochondrial translation"/>
    <property type="evidence" value="ECO:0007669"/>
    <property type="project" value="TreeGrafter"/>
</dbReference>
<dbReference type="GO" id="GO:0031640">
    <property type="term" value="P:killing of cells of another organism"/>
    <property type="evidence" value="ECO:0007669"/>
    <property type="project" value="UniProtKB-KW"/>
</dbReference>
<feature type="disulfide bond" evidence="7">
    <location>
        <begin position="1239"/>
        <end position="1245"/>
    </location>
</feature>
<gene>
    <name evidence="8" type="ORF">FJT64_003875</name>
</gene>
<proteinExistence type="predicted"/>
<dbReference type="InterPro" id="IPR036397">
    <property type="entry name" value="RNaseH_sf"/>
</dbReference>
<dbReference type="PROSITE" id="PS51909">
    <property type="entry name" value="LYSOZYME_I"/>
    <property type="match status" value="1"/>
</dbReference>
<accession>A0A6A4VRB6</accession>
<evidence type="ECO:0000256" key="4">
    <source>
        <dbReference type="ARBA" id="ARBA00022638"/>
    </source>
</evidence>
<dbReference type="CDD" id="cd16890">
    <property type="entry name" value="lyz_i"/>
    <property type="match status" value="1"/>
</dbReference>
<comment type="catalytic activity">
    <reaction evidence="1">
        <text>Hydrolysis of (1-&gt;4)-beta-linkages between N-acetylmuramic acid and N-acetyl-D-glucosamine residues in a peptidoglycan and between N-acetyl-D-glucosamine residues in chitodextrins.</text>
        <dbReference type="EC" id="3.2.1.17"/>
    </reaction>
</comment>
<dbReference type="GO" id="GO:0003796">
    <property type="term" value="F:lysozyme activity"/>
    <property type="evidence" value="ECO:0007669"/>
    <property type="project" value="UniProtKB-EC"/>
</dbReference>
<evidence type="ECO:0000313" key="9">
    <source>
        <dbReference type="Proteomes" id="UP000440578"/>
    </source>
</evidence>
<dbReference type="InterPro" id="IPR012337">
    <property type="entry name" value="RNaseH-like_sf"/>
</dbReference>
<dbReference type="GO" id="GO:0042742">
    <property type="term" value="P:defense response to bacterium"/>
    <property type="evidence" value="ECO:0007669"/>
    <property type="project" value="UniProtKB-KW"/>
</dbReference>
<evidence type="ECO:0000313" key="8">
    <source>
        <dbReference type="EMBL" id="KAF0298747.1"/>
    </source>
</evidence>
<keyword evidence="3" id="KW-0929">Antimicrobial</keyword>
<organism evidence="8 9">
    <name type="scientific">Amphibalanus amphitrite</name>
    <name type="common">Striped barnacle</name>
    <name type="synonym">Balanus amphitrite</name>
    <dbReference type="NCBI Taxonomy" id="1232801"/>
    <lineage>
        <taxon>Eukaryota</taxon>
        <taxon>Metazoa</taxon>
        <taxon>Ecdysozoa</taxon>
        <taxon>Arthropoda</taxon>
        <taxon>Crustacea</taxon>
        <taxon>Multicrustacea</taxon>
        <taxon>Cirripedia</taxon>
        <taxon>Thoracica</taxon>
        <taxon>Thoracicalcarea</taxon>
        <taxon>Balanomorpha</taxon>
        <taxon>Balanoidea</taxon>
        <taxon>Balanidae</taxon>
        <taxon>Amphibalaninae</taxon>
        <taxon>Amphibalanus</taxon>
    </lineage>
</organism>